<organism evidence="1 2">
    <name type="scientific">Sistotremastrum suecicum HHB10207 ss-3</name>
    <dbReference type="NCBI Taxonomy" id="1314776"/>
    <lineage>
        <taxon>Eukaryota</taxon>
        <taxon>Fungi</taxon>
        <taxon>Dikarya</taxon>
        <taxon>Basidiomycota</taxon>
        <taxon>Agaricomycotina</taxon>
        <taxon>Agaricomycetes</taxon>
        <taxon>Sistotremastrales</taxon>
        <taxon>Sistotremastraceae</taxon>
        <taxon>Sistotremastrum</taxon>
    </lineage>
</organism>
<keyword evidence="2" id="KW-1185">Reference proteome</keyword>
<protein>
    <submittedName>
        <fullName evidence="1">Uncharacterized protein</fullName>
    </submittedName>
</protein>
<dbReference type="EMBL" id="KV428108">
    <property type="protein sequence ID" value="KZT36392.1"/>
    <property type="molecule type" value="Genomic_DNA"/>
</dbReference>
<evidence type="ECO:0000313" key="2">
    <source>
        <dbReference type="Proteomes" id="UP000076798"/>
    </source>
</evidence>
<evidence type="ECO:0000313" key="1">
    <source>
        <dbReference type="EMBL" id="KZT36392.1"/>
    </source>
</evidence>
<gene>
    <name evidence="1" type="ORF">SISSUDRAFT_1063674</name>
</gene>
<name>A0A166BHR4_9AGAM</name>
<reference evidence="1 2" key="1">
    <citation type="journal article" date="2016" name="Mol. Biol. Evol.">
        <title>Comparative Genomics of Early-Diverging Mushroom-Forming Fungi Provides Insights into the Origins of Lignocellulose Decay Capabilities.</title>
        <authorList>
            <person name="Nagy L.G."/>
            <person name="Riley R."/>
            <person name="Tritt A."/>
            <person name="Adam C."/>
            <person name="Daum C."/>
            <person name="Floudas D."/>
            <person name="Sun H."/>
            <person name="Yadav J.S."/>
            <person name="Pangilinan J."/>
            <person name="Larsson K.H."/>
            <person name="Matsuura K."/>
            <person name="Barry K."/>
            <person name="Labutti K."/>
            <person name="Kuo R."/>
            <person name="Ohm R.A."/>
            <person name="Bhattacharya S.S."/>
            <person name="Shirouzu T."/>
            <person name="Yoshinaga Y."/>
            <person name="Martin F.M."/>
            <person name="Grigoriev I.V."/>
            <person name="Hibbett D.S."/>
        </authorList>
    </citation>
    <scope>NUCLEOTIDE SEQUENCE [LARGE SCALE GENOMIC DNA]</scope>
    <source>
        <strain evidence="1 2">HHB10207 ss-3</strain>
    </source>
</reference>
<sequence>MPESSNTEAVFYSSLFMLVRRIRVFFHPDTNIPYYGFVFYSTDLVGYHDKFVVDHDGHGFPAWYAGWGVIPVEKTRLCSSITQYLPRLYKRPSKVKYPVQPDRLPTPRLPITIVDDRQQKMLLFRDRRHARTGDSYRKFDAPRPCPGQSLSEEIYGLMENARNHKVVSEDRGMWLLKEPTEREDYYYYKETR</sequence>
<dbReference type="AlphaFoldDB" id="A0A166BHR4"/>
<dbReference type="Proteomes" id="UP000076798">
    <property type="component" value="Unassembled WGS sequence"/>
</dbReference>
<accession>A0A166BHR4</accession>
<proteinExistence type="predicted"/>